<evidence type="ECO:0000256" key="3">
    <source>
        <dbReference type="SAM" id="MobiDB-lite"/>
    </source>
</evidence>
<evidence type="ECO:0000313" key="5">
    <source>
        <dbReference type="Proteomes" id="UP000265427"/>
    </source>
</evidence>
<protein>
    <recommendedName>
        <fullName evidence="6">Histidine acid phosphatase</fullName>
    </recommendedName>
</protein>
<organism evidence="4 5">
    <name type="scientific">Aphanomyces astaci</name>
    <name type="common">Crayfish plague agent</name>
    <dbReference type="NCBI Taxonomy" id="112090"/>
    <lineage>
        <taxon>Eukaryota</taxon>
        <taxon>Sar</taxon>
        <taxon>Stramenopiles</taxon>
        <taxon>Oomycota</taxon>
        <taxon>Saprolegniomycetes</taxon>
        <taxon>Saprolegniales</taxon>
        <taxon>Verrucalvaceae</taxon>
        <taxon>Aphanomyces</taxon>
    </lineage>
</organism>
<dbReference type="GO" id="GO:0016791">
    <property type="term" value="F:phosphatase activity"/>
    <property type="evidence" value="ECO:0007669"/>
    <property type="project" value="TreeGrafter"/>
</dbReference>
<feature type="compositionally biased region" description="Low complexity" evidence="3">
    <location>
        <begin position="20"/>
        <end position="42"/>
    </location>
</feature>
<feature type="region of interest" description="Disordered" evidence="3">
    <location>
        <begin position="1"/>
        <end position="55"/>
    </location>
</feature>
<dbReference type="Gene3D" id="3.40.50.1240">
    <property type="entry name" value="Phosphoglycerate mutase-like"/>
    <property type="match status" value="1"/>
</dbReference>
<dbReference type="SUPFAM" id="SSF53254">
    <property type="entry name" value="Phosphoglycerate mutase-like"/>
    <property type="match status" value="1"/>
</dbReference>
<evidence type="ECO:0000313" key="4">
    <source>
        <dbReference type="EMBL" id="RHY12075.1"/>
    </source>
</evidence>
<dbReference type="InterPro" id="IPR033379">
    <property type="entry name" value="Acid_Pase_AS"/>
</dbReference>
<gene>
    <name evidence="4" type="ORF">DYB36_004340</name>
</gene>
<evidence type="ECO:0000256" key="1">
    <source>
        <dbReference type="ARBA" id="ARBA00005375"/>
    </source>
</evidence>
<comment type="similarity">
    <text evidence="1">Belongs to the histidine acid phosphatase family.</text>
</comment>
<dbReference type="InterPro" id="IPR000560">
    <property type="entry name" value="His_Pase_clade-2"/>
</dbReference>
<dbReference type="InterPro" id="IPR029033">
    <property type="entry name" value="His_PPase_superfam"/>
</dbReference>
<dbReference type="Pfam" id="PF00328">
    <property type="entry name" value="His_Phos_2"/>
    <property type="match status" value="1"/>
</dbReference>
<dbReference type="VEuPathDB" id="FungiDB:H257_08356"/>
<name>A0A397B0M0_APHAT</name>
<accession>A0A397B0M0</accession>
<sequence>MVTTRRGNGVDVDPATALEAAKSPRAVKSPKAAKSPKSATSPHGEKQQRKQNPSDLVLKHVLVLFRHGDRSPITTQVGQHLVMDAAEKELWASKLPSDEHIEKLSKGAKVTGMEPHLPPPKAPRDGGTFPNGQLTVRGLQQMEAKGEGLRAHYSDFLADIHEKDVYIRSTNVRRTIRSCLALLHGCFPELVGNDRLHIRINTDVTLEPSFTQADYGRLLARYKDPSHVATAALPPLPDTIGCTQSLDKDIRKVIGIHDDQPICYTSLREVLVCRHAHDVPFPSGMDRAMYNKLVDYNTWEFHALFGDAADCYDGFQKGVAEIFHLLHAVTQGQHAPRASLMAVHDSTLIALWNAMQLDVGIVFPTYAALTAIELYQHNTTKEWVVEVQVDHSPVHFRNHKHAIRAPFAHVEAIVHSFLKKEKATKKRSVEEEEDVEKEGAEGAAVKKAKVADQGSQNE</sequence>
<dbReference type="EMBL" id="QUSZ01004919">
    <property type="protein sequence ID" value="RHY12075.1"/>
    <property type="molecule type" value="Genomic_DNA"/>
</dbReference>
<evidence type="ECO:0008006" key="6">
    <source>
        <dbReference type="Google" id="ProtNLM"/>
    </source>
</evidence>
<dbReference type="Proteomes" id="UP000265427">
    <property type="component" value="Unassembled WGS sequence"/>
</dbReference>
<dbReference type="InterPro" id="IPR050645">
    <property type="entry name" value="Histidine_acid_phosphatase"/>
</dbReference>
<dbReference type="PROSITE" id="PS00616">
    <property type="entry name" value="HIS_ACID_PHOSPHAT_1"/>
    <property type="match status" value="1"/>
</dbReference>
<keyword evidence="2" id="KW-0378">Hydrolase</keyword>
<dbReference type="PANTHER" id="PTHR11567:SF110">
    <property type="entry name" value="2-PHOSPHOXYLOSE PHOSPHATASE 1"/>
    <property type="match status" value="1"/>
</dbReference>
<evidence type="ECO:0000256" key="2">
    <source>
        <dbReference type="ARBA" id="ARBA00022801"/>
    </source>
</evidence>
<proteinExistence type="inferred from homology"/>
<dbReference type="CDD" id="cd07061">
    <property type="entry name" value="HP_HAP_like"/>
    <property type="match status" value="1"/>
</dbReference>
<feature type="region of interest" description="Disordered" evidence="3">
    <location>
        <begin position="425"/>
        <end position="458"/>
    </location>
</feature>
<dbReference type="AlphaFoldDB" id="A0A397B0M0"/>
<reference evidence="4 5" key="1">
    <citation type="submission" date="2018-08" db="EMBL/GenBank/DDBJ databases">
        <title>Aphanomyces genome sequencing and annotation.</title>
        <authorList>
            <person name="Minardi D."/>
            <person name="Oidtmann B."/>
            <person name="Van Der Giezen M."/>
            <person name="Studholme D.J."/>
        </authorList>
    </citation>
    <scope>NUCLEOTIDE SEQUENCE [LARGE SCALE GENOMIC DNA]</scope>
    <source>
        <strain evidence="4 5">Kv</strain>
    </source>
</reference>
<comment type="caution">
    <text evidence="4">The sequence shown here is derived from an EMBL/GenBank/DDBJ whole genome shotgun (WGS) entry which is preliminary data.</text>
</comment>
<dbReference type="PANTHER" id="PTHR11567">
    <property type="entry name" value="ACID PHOSPHATASE-RELATED"/>
    <property type="match status" value="1"/>
</dbReference>